<protein>
    <submittedName>
        <fullName evidence="2">TadE-like protein</fullName>
    </submittedName>
</protein>
<organism evidence="2 3">
    <name type="scientific">Agrococcus carbonis</name>
    <dbReference type="NCBI Taxonomy" id="684552"/>
    <lineage>
        <taxon>Bacteria</taxon>
        <taxon>Bacillati</taxon>
        <taxon>Actinomycetota</taxon>
        <taxon>Actinomycetes</taxon>
        <taxon>Micrococcales</taxon>
        <taxon>Microbacteriaceae</taxon>
        <taxon>Agrococcus</taxon>
    </lineage>
</organism>
<proteinExistence type="predicted"/>
<evidence type="ECO:0000313" key="2">
    <source>
        <dbReference type="EMBL" id="SDR72909.1"/>
    </source>
</evidence>
<feature type="domain" description="TadE-like" evidence="1">
    <location>
        <begin position="8"/>
        <end position="50"/>
    </location>
</feature>
<accession>A0A1H1LGC0</accession>
<dbReference type="RefSeq" id="WP_172801965.1">
    <property type="nucleotide sequence ID" value="NZ_LT629734.1"/>
</dbReference>
<dbReference type="Pfam" id="PF07811">
    <property type="entry name" value="TadE"/>
    <property type="match status" value="1"/>
</dbReference>
<evidence type="ECO:0000313" key="3">
    <source>
        <dbReference type="Proteomes" id="UP000199649"/>
    </source>
</evidence>
<dbReference type="InterPro" id="IPR012495">
    <property type="entry name" value="TadE-like_dom"/>
</dbReference>
<dbReference type="EMBL" id="LT629734">
    <property type="protein sequence ID" value="SDR72909.1"/>
    <property type="molecule type" value="Genomic_DNA"/>
</dbReference>
<dbReference type="STRING" id="684552.SAMN04489719_0562"/>
<gene>
    <name evidence="2" type="ORF">SAMN04489719_0562</name>
</gene>
<sequence>MRLADDRGSAVAEFTMVAGLLVALVLSVMQLALALHVRATVADAAAEGARHASLVGADASAGVVRTRELITTAIGPDYAQQVTASTATVAGLETIEIRVAAPLPVFGLIGPTALEVAGHAPVESLG</sequence>
<reference evidence="3" key="1">
    <citation type="submission" date="2016-10" db="EMBL/GenBank/DDBJ databases">
        <authorList>
            <person name="Varghese N."/>
            <person name="Submissions S."/>
        </authorList>
    </citation>
    <scope>NUCLEOTIDE SEQUENCE [LARGE SCALE GENOMIC DNA]</scope>
    <source>
        <strain evidence="3">DSM 22965</strain>
    </source>
</reference>
<evidence type="ECO:0000259" key="1">
    <source>
        <dbReference type="Pfam" id="PF07811"/>
    </source>
</evidence>
<name>A0A1H1LGC0_9MICO</name>
<dbReference type="AlphaFoldDB" id="A0A1H1LGC0"/>
<dbReference type="Proteomes" id="UP000199649">
    <property type="component" value="Chromosome I"/>
</dbReference>
<keyword evidence="3" id="KW-1185">Reference proteome</keyword>